<dbReference type="InterPro" id="IPR002220">
    <property type="entry name" value="DapA-like"/>
</dbReference>
<reference evidence="6" key="1">
    <citation type="submission" date="2016-10" db="EMBL/GenBank/DDBJ databases">
        <authorList>
            <person name="Varghese N."/>
            <person name="Submissions S."/>
        </authorList>
    </citation>
    <scope>NUCLEOTIDE SEQUENCE [LARGE SCALE GENOMIC DNA]</scope>
    <source>
        <strain evidence="6">CGMCC 1.7736</strain>
    </source>
</reference>
<dbReference type="InterPro" id="IPR020624">
    <property type="entry name" value="Schiff_base-form_aldolases_CS"/>
</dbReference>
<dbReference type="Gene3D" id="3.20.20.70">
    <property type="entry name" value="Aldolase class I"/>
    <property type="match status" value="1"/>
</dbReference>
<evidence type="ECO:0000256" key="2">
    <source>
        <dbReference type="ARBA" id="ARBA00023270"/>
    </source>
</evidence>
<evidence type="ECO:0000256" key="1">
    <source>
        <dbReference type="ARBA" id="ARBA00023239"/>
    </source>
</evidence>
<dbReference type="Pfam" id="PF00701">
    <property type="entry name" value="DHDPS"/>
    <property type="match status" value="1"/>
</dbReference>
<dbReference type="PANTHER" id="PTHR12128:SF66">
    <property type="entry name" value="4-HYDROXY-2-OXOGLUTARATE ALDOLASE, MITOCHONDRIAL"/>
    <property type="match status" value="1"/>
</dbReference>
<dbReference type="PROSITE" id="PS00666">
    <property type="entry name" value="DHDPS_2"/>
    <property type="match status" value="1"/>
</dbReference>
<evidence type="ECO:0000313" key="5">
    <source>
        <dbReference type="EMBL" id="SFR60134.1"/>
    </source>
</evidence>
<dbReference type="SMART" id="SM01130">
    <property type="entry name" value="DHDPS"/>
    <property type="match status" value="1"/>
</dbReference>
<feature type="binding site" evidence="4">
    <location>
        <position position="210"/>
    </location>
    <ligand>
        <name>pyruvate</name>
        <dbReference type="ChEBI" id="CHEBI:15361"/>
    </ligand>
</feature>
<proteinExistence type="predicted"/>
<protein>
    <submittedName>
        <fullName evidence="5">4-hydroxy-tetrahydrodipicolinate synthase</fullName>
    </submittedName>
</protein>
<sequence length="302" mass="31057">MVADVTRRFRGVHCPLVTPFDADGAVDHGALGSLVEHVLDGGVDGVVPCGTTGEFASLTPAENRAVVETTVEHADGAPVLAGTAATGVAETLDRVEAAAAAGADAALVTLPYFHGSNDPAGDAAFLRAVADDAALPVYLYNLPACVGREIPVDTVVGVADHERVLGLKDSSGDFNYFSELLRRTPDAFQLFEGFDSHLVPGLLFGSDGGINALSNVIPEAFVAAADAVESGDTAAARRVHEEHVAPLFQQCVDHGFAPVAKAGLRARGVLDADAVRPPLVALDGDARDDVVNAVASVVAAYE</sequence>
<dbReference type="PROSITE" id="PS00665">
    <property type="entry name" value="DHDPS_1"/>
    <property type="match status" value="1"/>
</dbReference>
<dbReference type="STRING" id="553469.SAMN04487947_2709"/>
<dbReference type="InterPro" id="IPR020625">
    <property type="entry name" value="Schiff_base-form_aldolases_AS"/>
</dbReference>
<dbReference type="GO" id="GO:0008675">
    <property type="term" value="F:2-dehydro-3-deoxy-phosphogluconate aldolase activity"/>
    <property type="evidence" value="ECO:0007669"/>
    <property type="project" value="UniProtKB-ARBA"/>
</dbReference>
<keyword evidence="6" id="KW-1185">Reference proteome</keyword>
<accession>A0A1I6I0F1</accession>
<dbReference type="OrthoDB" id="350860at2157"/>
<dbReference type="EMBL" id="FOYT01000002">
    <property type="protein sequence ID" value="SFR60134.1"/>
    <property type="molecule type" value="Genomic_DNA"/>
</dbReference>
<keyword evidence="1" id="KW-0456">Lyase</keyword>
<name>A0A1I6I0F1_9EURY</name>
<dbReference type="SUPFAM" id="SSF51569">
    <property type="entry name" value="Aldolase"/>
    <property type="match status" value="1"/>
</dbReference>
<evidence type="ECO:0000313" key="6">
    <source>
        <dbReference type="Proteomes" id="UP000198531"/>
    </source>
</evidence>
<feature type="active site" description="Proton donor/acceptor" evidence="3">
    <location>
        <position position="140"/>
    </location>
</feature>
<organism evidence="5 6">
    <name type="scientific">Halogeometricum rufum</name>
    <dbReference type="NCBI Taxonomy" id="553469"/>
    <lineage>
        <taxon>Archaea</taxon>
        <taxon>Methanobacteriati</taxon>
        <taxon>Methanobacteriota</taxon>
        <taxon>Stenosarchaea group</taxon>
        <taxon>Halobacteria</taxon>
        <taxon>Halobacteriales</taxon>
        <taxon>Haloferacaceae</taxon>
        <taxon>Halogeometricum</taxon>
    </lineage>
</organism>
<dbReference type="InterPro" id="IPR013785">
    <property type="entry name" value="Aldolase_TIM"/>
</dbReference>
<evidence type="ECO:0000256" key="4">
    <source>
        <dbReference type="PIRSR" id="PIRSR001365-2"/>
    </source>
</evidence>
<dbReference type="GO" id="GO:0044281">
    <property type="term" value="P:small molecule metabolic process"/>
    <property type="evidence" value="ECO:0007669"/>
    <property type="project" value="UniProtKB-ARBA"/>
</dbReference>
<feature type="active site" description="Schiff-base intermediate with substrate" evidence="3">
    <location>
        <position position="168"/>
    </location>
</feature>
<dbReference type="RefSeq" id="WP_089808453.1">
    <property type="nucleotide sequence ID" value="NZ_FOYT01000002.1"/>
</dbReference>
<dbReference type="GO" id="GO:0008840">
    <property type="term" value="F:4-hydroxy-tetrahydrodipicolinate synthase activity"/>
    <property type="evidence" value="ECO:0007669"/>
    <property type="project" value="TreeGrafter"/>
</dbReference>
<keyword evidence="2" id="KW-0704">Schiff base</keyword>
<dbReference type="CDD" id="cd00408">
    <property type="entry name" value="DHDPS-like"/>
    <property type="match status" value="1"/>
</dbReference>
<dbReference type="PRINTS" id="PR00146">
    <property type="entry name" value="DHPICSNTHASE"/>
</dbReference>
<dbReference type="Proteomes" id="UP000198531">
    <property type="component" value="Unassembled WGS sequence"/>
</dbReference>
<dbReference type="PIRSF" id="PIRSF001365">
    <property type="entry name" value="DHDPS"/>
    <property type="match status" value="1"/>
</dbReference>
<dbReference type="AlphaFoldDB" id="A0A1I6I0F1"/>
<gene>
    <name evidence="5" type="ORF">SAMN04487947_2709</name>
</gene>
<evidence type="ECO:0000256" key="3">
    <source>
        <dbReference type="PIRSR" id="PIRSR001365-1"/>
    </source>
</evidence>
<feature type="binding site" evidence="4">
    <location>
        <position position="52"/>
    </location>
    <ligand>
        <name>pyruvate</name>
        <dbReference type="ChEBI" id="CHEBI:15361"/>
    </ligand>
</feature>
<dbReference type="PANTHER" id="PTHR12128">
    <property type="entry name" value="DIHYDRODIPICOLINATE SYNTHASE"/>
    <property type="match status" value="1"/>
</dbReference>